<reference evidence="1 2" key="1">
    <citation type="submission" date="2016-04" db="EMBL/GenBank/DDBJ databases">
        <title>Genome sequence of Methanobrevibacter cuticularis DSM 11139.</title>
        <authorList>
            <person name="Poehlein A."/>
            <person name="Seedorf H."/>
            <person name="Daniel R."/>
        </authorList>
    </citation>
    <scope>NUCLEOTIDE SEQUENCE [LARGE SCALE GENOMIC DNA]</scope>
    <source>
        <strain evidence="1 2">DSM 11139</strain>
    </source>
</reference>
<evidence type="ECO:0000313" key="2">
    <source>
        <dbReference type="Proteomes" id="UP000077275"/>
    </source>
</evidence>
<comment type="caution">
    <text evidence="1">The sequence shown here is derived from an EMBL/GenBank/DDBJ whole genome shotgun (WGS) entry which is preliminary data.</text>
</comment>
<protein>
    <submittedName>
        <fullName evidence="1">Uncharacterized protein</fullName>
    </submittedName>
</protein>
<dbReference type="Proteomes" id="UP000077275">
    <property type="component" value="Unassembled WGS sequence"/>
</dbReference>
<keyword evidence="2" id="KW-1185">Reference proteome</keyword>
<dbReference type="EMBL" id="LWMW01000086">
    <property type="protein sequence ID" value="KZX16820.1"/>
    <property type="molecule type" value="Genomic_DNA"/>
</dbReference>
<dbReference type="AlphaFoldDB" id="A0A166EMP9"/>
<evidence type="ECO:0000313" key="1">
    <source>
        <dbReference type="EMBL" id="KZX16820.1"/>
    </source>
</evidence>
<dbReference type="PATRIC" id="fig|47311.3.peg.619"/>
<organism evidence="1 2">
    <name type="scientific">Methanobrevibacter cuticularis</name>
    <dbReference type="NCBI Taxonomy" id="47311"/>
    <lineage>
        <taxon>Archaea</taxon>
        <taxon>Methanobacteriati</taxon>
        <taxon>Methanobacteriota</taxon>
        <taxon>Methanomada group</taxon>
        <taxon>Methanobacteria</taxon>
        <taxon>Methanobacteriales</taxon>
        <taxon>Methanobacteriaceae</taxon>
        <taxon>Methanobrevibacter</taxon>
    </lineage>
</organism>
<sequence>MKEIVEFLEENVAGKSLSAAKLNYEVDEVNVRKIYSNQLTFSNLNYDDSSLTMDLIITMKELVYKIGLNNKMDIIKDFADSIVLRYEIWERVTNKERLGTLKLVSKPSNSNCPDFDVNELSNFKLADGVLQWSFKQNENTKHENSPAKLIREANNKLYLENGKLRFHYHGKITKNFSKLFEDYNVEIDEIDYIAKEC</sequence>
<gene>
    <name evidence="1" type="ORF">MBCUT_05390</name>
</gene>
<proteinExistence type="predicted"/>
<dbReference type="RefSeq" id="WP_067258653.1">
    <property type="nucleotide sequence ID" value="NZ_LWMW01000086.1"/>
</dbReference>
<accession>A0A166EMP9</accession>
<name>A0A166EMP9_9EURY</name>